<protein>
    <submittedName>
        <fullName evidence="1">Uncharacterized protein</fullName>
    </submittedName>
</protein>
<organism evidence="1 2">
    <name type="scientific">Pleurotus eryngii</name>
    <name type="common">Boletus of the steppes</name>
    <dbReference type="NCBI Taxonomy" id="5323"/>
    <lineage>
        <taxon>Eukaryota</taxon>
        <taxon>Fungi</taxon>
        <taxon>Dikarya</taxon>
        <taxon>Basidiomycota</taxon>
        <taxon>Agaricomycotina</taxon>
        <taxon>Agaricomycetes</taxon>
        <taxon>Agaricomycetidae</taxon>
        <taxon>Agaricales</taxon>
        <taxon>Pleurotineae</taxon>
        <taxon>Pleurotaceae</taxon>
        <taxon>Pleurotus</taxon>
    </lineage>
</organism>
<name>A0A9P6A0Z4_PLEER</name>
<dbReference type="OrthoDB" id="3269456at2759"/>
<sequence length="275" mass="30760">MDDFYDKAKAVQTLDKLIVEQTAAAASPQMHNLDLETTENFDLTDDIKCLTHARQSVTLTGLGSTSFDRTVENGRCMFSRYTSNAKLLPRPEFLATVFLLIDTETDPQGLLVKVDQTRYVHMEDNMVHYYVLTDGDDNNRYTLTTPIIFQIGDIIEIQTSMMCIPQKGNFTVKLVLRSIIFLNGSLTMEATNACTLITLTPTQPPKHLKRRNPYVGGKPLLQKTQCCQDHTRIDIETDEGGGSRVEEAARGQQAHLHDEVASEDQAVVTDTCIEA</sequence>
<dbReference type="EMBL" id="MU154554">
    <property type="protein sequence ID" value="KAF9496245.1"/>
    <property type="molecule type" value="Genomic_DNA"/>
</dbReference>
<dbReference type="AlphaFoldDB" id="A0A9P6A0Z4"/>
<comment type="caution">
    <text evidence="1">The sequence shown here is derived from an EMBL/GenBank/DDBJ whole genome shotgun (WGS) entry which is preliminary data.</text>
</comment>
<proteinExistence type="predicted"/>
<gene>
    <name evidence="1" type="ORF">BDN71DRAFT_1505941</name>
</gene>
<evidence type="ECO:0000313" key="1">
    <source>
        <dbReference type="EMBL" id="KAF9496245.1"/>
    </source>
</evidence>
<dbReference type="Proteomes" id="UP000807025">
    <property type="component" value="Unassembled WGS sequence"/>
</dbReference>
<accession>A0A9P6A0Z4</accession>
<evidence type="ECO:0000313" key="2">
    <source>
        <dbReference type="Proteomes" id="UP000807025"/>
    </source>
</evidence>
<reference evidence="1" key="1">
    <citation type="submission" date="2020-11" db="EMBL/GenBank/DDBJ databases">
        <authorList>
            <consortium name="DOE Joint Genome Institute"/>
            <person name="Ahrendt S."/>
            <person name="Riley R."/>
            <person name="Andreopoulos W."/>
            <person name="Labutti K."/>
            <person name="Pangilinan J."/>
            <person name="Ruiz-Duenas F.J."/>
            <person name="Barrasa J.M."/>
            <person name="Sanchez-Garcia M."/>
            <person name="Camarero S."/>
            <person name="Miyauchi S."/>
            <person name="Serrano A."/>
            <person name="Linde D."/>
            <person name="Babiker R."/>
            <person name="Drula E."/>
            <person name="Ayuso-Fernandez I."/>
            <person name="Pacheco R."/>
            <person name="Padilla G."/>
            <person name="Ferreira P."/>
            <person name="Barriuso J."/>
            <person name="Kellner H."/>
            <person name="Castanera R."/>
            <person name="Alfaro M."/>
            <person name="Ramirez L."/>
            <person name="Pisabarro A.G."/>
            <person name="Kuo A."/>
            <person name="Tritt A."/>
            <person name="Lipzen A."/>
            <person name="He G."/>
            <person name="Yan M."/>
            <person name="Ng V."/>
            <person name="Cullen D."/>
            <person name="Martin F."/>
            <person name="Rosso M.-N."/>
            <person name="Henrissat B."/>
            <person name="Hibbett D."/>
            <person name="Martinez A.T."/>
            <person name="Grigoriev I.V."/>
        </authorList>
    </citation>
    <scope>NUCLEOTIDE SEQUENCE</scope>
    <source>
        <strain evidence="1">ATCC 90797</strain>
    </source>
</reference>
<keyword evidence="2" id="KW-1185">Reference proteome</keyword>